<dbReference type="Pfam" id="PF00001">
    <property type="entry name" value="7tm_1"/>
    <property type="match status" value="1"/>
</dbReference>
<feature type="transmembrane region" description="Helical" evidence="9">
    <location>
        <begin position="43"/>
        <end position="69"/>
    </location>
</feature>
<dbReference type="PANTHER" id="PTHR24238:SF69">
    <property type="entry name" value="G-PROTEIN COUPLED RECEPTOR 165"/>
    <property type="match status" value="1"/>
</dbReference>
<evidence type="ECO:0000256" key="3">
    <source>
        <dbReference type="ARBA" id="ARBA00022989"/>
    </source>
</evidence>
<dbReference type="AlphaFoldDB" id="A0A8J1T677"/>
<evidence type="ECO:0000313" key="10">
    <source>
        <dbReference type="EMBL" id="CAH1784543.1"/>
    </source>
</evidence>
<evidence type="ECO:0000256" key="1">
    <source>
        <dbReference type="ARBA" id="ARBA00004141"/>
    </source>
</evidence>
<evidence type="ECO:0000256" key="8">
    <source>
        <dbReference type="SAM" id="MobiDB-lite"/>
    </source>
</evidence>
<dbReference type="GO" id="GO:0005886">
    <property type="term" value="C:plasma membrane"/>
    <property type="evidence" value="ECO:0007669"/>
    <property type="project" value="TreeGrafter"/>
</dbReference>
<keyword evidence="7" id="KW-0807">Transducer</keyword>
<sequence length="425" mass="48881">MPLDDPVKMSYVDQILDYMNDANENNNETIDFSQPCVRKSIRYVYPLFVFLHVLIAIVSVIGNTWLLIIVIRRGFYSDPTFFFLGNLALSDLIKVLFVLPVTVANLLLRNWLFGSFLCFFLPMMQYFPVHATMITHIMIAIDRYRLIVYPVKSRLPAGLCVIAIWLISICAVLPYAVYMKYLDLESVIGPAFKGVGICWVNIERHIEKYMRAMFVAMYALPLAIIAFLYVKVSAEFKSGNDTSVDHIHCSRLQDSGEAMPESRLTWSTSDSDHRLEQDAPSDGSQQPVIKDRDKTNITITHESDDELNIVKEKRTQKYMITMVGLFAVCWCPLEILSIVTHFIYEDFENEGGFIVTYLTFTWFGFLSTSINPILFASWRMSSATKDRLRGYFRLSNRRRSSSHDSYCRNGNTYRPNDTTETSVTN</sequence>
<evidence type="ECO:0000256" key="2">
    <source>
        <dbReference type="ARBA" id="ARBA00022692"/>
    </source>
</evidence>
<keyword evidence="5 9" id="KW-0472">Membrane</keyword>
<feature type="compositionally biased region" description="Polar residues" evidence="8">
    <location>
        <begin position="408"/>
        <end position="425"/>
    </location>
</feature>
<comment type="caution">
    <text evidence="10">The sequence shown here is derived from an EMBL/GenBank/DDBJ whole genome shotgun (WGS) entry which is preliminary data.</text>
</comment>
<feature type="transmembrane region" description="Helical" evidence="9">
    <location>
        <begin position="111"/>
        <end position="134"/>
    </location>
</feature>
<proteinExistence type="predicted"/>
<dbReference type="PRINTS" id="PR00237">
    <property type="entry name" value="GPCRRHODOPSN"/>
</dbReference>
<evidence type="ECO:0000313" key="11">
    <source>
        <dbReference type="Proteomes" id="UP000749559"/>
    </source>
</evidence>
<evidence type="ECO:0000256" key="7">
    <source>
        <dbReference type="ARBA" id="ARBA00023224"/>
    </source>
</evidence>
<organism evidence="10 11">
    <name type="scientific">Owenia fusiformis</name>
    <name type="common">Polychaete worm</name>
    <dbReference type="NCBI Taxonomy" id="6347"/>
    <lineage>
        <taxon>Eukaryota</taxon>
        <taxon>Metazoa</taxon>
        <taxon>Spiralia</taxon>
        <taxon>Lophotrochozoa</taxon>
        <taxon>Annelida</taxon>
        <taxon>Polychaeta</taxon>
        <taxon>Sedentaria</taxon>
        <taxon>Canalipalpata</taxon>
        <taxon>Sabellida</taxon>
        <taxon>Oweniida</taxon>
        <taxon>Oweniidae</taxon>
        <taxon>Owenia</taxon>
    </lineage>
</organism>
<keyword evidence="2 9" id="KW-0812">Transmembrane</keyword>
<accession>A0A8J1T677</accession>
<feature type="region of interest" description="Disordered" evidence="8">
    <location>
        <begin position="270"/>
        <end position="290"/>
    </location>
</feature>
<keyword evidence="4" id="KW-0297">G-protein coupled receptor</keyword>
<dbReference type="EMBL" id="CAIIXF020000005">
    <property type="protein sequence ID" value="CAH1784543.1"/>
    <property type="molecule type" value="Genomic_DNA"/>
</dbReference>
<dbReference type="Gene3D" id="1.20.1070.10">
    <property type="entry name" value="Rhodopsin 7-helix transmembrane proteins"/>
    <property type="match status" value="1"/>
</dbReference>
<dbReference type="GO" id="GO:0008188">
    <property type="term" value="F:neuropeptide receptor activity"/>
    <property type="evidence" value="ECO:0007669"/>
    <property type="project" value="TreeGrafter"/>
</dbReference>
<dbReference type="OrthoDB" id="5975336at2759"/>
<evidence type="ECO:0000256" key="4">
    <source>
        <dbReference type="ARBA" id="ARBA00023040"/>
    </source>
</evidence>
<comment type="subcellular location">
    <subcellularLocation>
        <location evidence="1">Membrane</location>
        <topology evidence="1">Multi-pass membrane protein</topology>
    </subcellularLocation>
</comment>
<feature type="region of interest" description="Disordered" evidence="8">
    <location>
        <begin position="400"/>
        <end position="425"/>
    </location>
</feature>
<feature type="transmembrane region" description="Helical" evidence="9">
    <location>
        <begin position="155"/>
        <end position="177"/>
    </location>
</feature>
<dbReference type="PROSITE" id="PS50262">
    <property type="entry name" value="G_PROTEIN_RECEP_F1_2"/>
    <property type="match status" value="1"/>
</dbReference>
<protein>
    <submittedName>
        <fullName evidence="10">Uncharacterized protein</fullName>
    </submittedName>
</protein>
<feature type="transmembrane region" description="Helical" evidence="9">
    <location>
        <begin position="209"/>
        <end position="230"/>
    </location>
</feature>
<evidence type="ECO:0000256" key="5">
    <source>
        <dbReference type="ARBA" id="ARBA00023136"/>
    </source>
</evidence>
<evidence type="ECO:0000256" key="6">
    <source>
        <dbReference type="ARBA" id="ARBA00023170"/>
    </source>
</evidence>
<dbReference type="PANTHER" id="PTHR24238">
    <property type="entry name" value="G-PROTEIN COUPLED RECEPTOR"/>
    <property type="match status" value="1"/>
</dbReference>
<feature type="transmembrane region" description="Helical" evidence="9">
    <location>
        <begin position="318"/>
        <end position="344"/>
    </location>
</feature>
<reference evidence="10" key="1">
    <citation type="submission" date="2022-03" db="EMBL/GenBank/DDBJ databases">
        <authorList>
            <person name="Martin C."/>
        </authorList>
    </citation>
    <scope>NUCLEOTIDE SEQUENCE</scope>
</reference>
<dbReference type="InterPro" id="IPR017452">
    <property type="entry name" value="GPCR_Rhodpsn_7TM"/>
</dbReference>
<keyword evidence="11" id="KW-1185">Reference proteome</keyword>
<keyword evidence="3 9" id="KW-1133">Transmembrane helix</keyword>
<gene>
    <name evidence="10" type="ORF">OFUS_LOCUS10719</name>
</gene>
<dbReference type="SUPFAM" id="SSF81321">
    <property type="entry name" value="Family A G protein-coupled receptor-like"/>
    <property type="match status" value="1"/>
</dbReference>
<name>A0A8J1T677_OWEFU</name>
<keyword evidence="6" id="KW-0675">Receptor</keyword>
<evidence type="ECO:0000256" key="9">
    <source>
        <dbReference type="SAM" id="Phobius"/>
    </source>
</evidence>
<feature type="transmembrane region" description="Helical" evidence="9">
    <location>
        <begin position="356"/>
        <end position="378"/>
    </location>
</feature>
<feature type="transmembrane region" description="Helical" evidence="9">
    <location>
        <begin position="81"/>
        <end position="99"/>
    </location>
</feature>
<dbReference type="InterPro" id="IPR000276">
    <property type="entry name" value="GPCR_Rhodpsn"/>
</dbReference>
<dbReference type="Proteomes" id="UP000749559">
    <property type="component" value="Unassembled WGS sequence"/>
</dbReference>